<dbReference type="RefSeq" id="XP_037216307.1">
    <property type="nucleotide sequence ID" value="XM_037366913.1"/>
</dbReference>
<dbReference type="Proteomes" id="UP000636479">
    <property type="component" value="Unassembled WGS sequence"/>
</dbReference>
<feature type="region of interest" description="Disordered" evidence="1">
    <location>
        <begin position="127"/>
        <end position="157"/>
    </location>
</feature>
<sequence length="573" mass="64667">MHKHSPSPLQKRLSVLVQPFDTPSPISPLIEELTPSPLQHSPEPLSPQDPRHELTPPRINSSRRQSLFHSEPRRQRPKSYGGALTVEALELVLDFESRIAEMEARHAQVCSELEEARDALNNERAVRRSSHRFSTLSHARFSSTSSSPSEGQGEAVNDVEYERQLRTELQSTLKKIRAQNETLSRSLHEQEDTCSSLTASLEEERGGRKAAEEEVLRLSSLNLTLFEHNKLLAGRDAALQQDLSELMTKAQAEEYMRTALEVELARRTAVSPLVEETAQDELFLAREELQITTEQLSIVQEECTTLRQRVALLQEQLVMCVDSSSQALEFERELRSDMEERSRLLSDENTSLKTRLDSLEEAFPDGHAPDAWIKRSPPKRRPVSLRLDKKIISPLKLDTTDRIVERYRHVATSKRVREHRKRRLTVAKVTKRPVVATTALSMTPAQSTFVVSSFPIRIVPPRSPTTPESICSTKVASPAPSQRTAASKRKPPMSAIVAATLSKKRPEWSLFKADSSIFVDVKSDMDEPLTPIIHHPSPVKPRRDLRAFLLRRTASIFGDVDEVSSRLGDDNLV</sequence>
<feature type="region of interest" description="Disordered" evidence="1">
    <location>
        <begin position="462"/>
        <end position="491"/>
    </location>
</feature>
<dbReference type="GeneID" id="59349429"/>
<feature type="region of interest" description="Disordered" evidence="1">
    <location>
        <begin position="182"/>
        <end position="208"/>
    </location>
</feature>
<evidence type="ECO:0000313" key="2">
    <source>
        <dbReference type="EMBL" id="KAF7294944.1"/>
    </source>
</evidence>
<feature type="compositionally biased region" description="Polar residues" evidence="1">
    <location>
        <begin position="58"/>
        <end position="68"/>
    </location>
</feature>
<keyword evidence="3" id="KW-1185">Reference proteome</keyword>
<accession>A0A8H6VV09</accession>
<evidence type="ECO:0000313" key="3">
    <source>
        <dbReference type="Proteomes" id="UP000636479"/>
    </source>
</evidence>
<gene>
    <name evidence="2" type="ORF">MIND_01032500</name>
</gene>
<evidence type="ECO:0000256" key="1">
    <source>
        <dbReference type="SAM" id="MobiDB-lite"/>
    </source>
</evidence>
<feature type="compositionally biased region" description="Polar residues" evidence="1">
    <location>
        <begin position="465"/>
        <end position="485"/>
    </location>
</feature>
<proteinExistence type="predicted"/>
<organism evidence="2 3">
    <name type="scientific">Mycena indigotica</name>
    <dbReference type="NCBI Taxonomy" id="2126181"/>
    <lineage>
        <taxon>Eukaryota</taxon>
        <taxon>Fungi</taxon>
        <taxon>Dikarya</taxon>
        <taxon>Basidiomycota</taxon>
        <taxon>Agaricomycotina</taxon>
        <taxon>Agaricomycetes</taxon>
        <taxon>Agaricomycetidae</taxon>
        <taxon>Agaricales</taxon>
        <taxon>Marasmiineae</taxon>
        <taxon>Mycenaceae</taxon>
        <taxon>Mycena</taxon>
    </lineage>
</organism>
<dbReference type="AlphaFoldDB" id="A0A8H6VV09"/>
<dbReference type="OrthoDB" id="2895477at2759"/>
<dbReference type="EMBL" id="JACAZF010000009">
    <property type="protein sequence ID" value="KAF7294944.1"/>
    <property type="molecule type" value="Genomic_DNA"/>
</dbReference>
<protein>
    <submittedName>
        <fullName evidence="2">Uncharacterized protein</fullName>
    </submittedName>
</protein>
<comment type="caution">
    <text evidence="2">The sequence shown here is derived from an EMBL/GenBank/DDBJ whole genome shotgun (WGS) entry which is preliminary data.</text>
</comment>
<feature type="compositionally biased region" description="Low complexity" evidence="1">
    <location>
        <begin position="134"/>
        <end position="149"/>
    </location>
</feature>
<reference evidence="2" key="1">
    <citation type="submission" date="2020-05" db="EMBL/GenBank/DDBJ databases">
        <title>Mycena genomes resolve the evolution of fungal bioluminescence.</title>
        <authorList>
            <person name="Tsai I.J."/>
        </authorList>
    </citation>
    <scope>NUCLEOTIDE SEQUENCE</scope>
    <source>
        <strain evidence="2">171206Taipei</strain>
    </source>
</reference>
<feature type="region of interest" description="Disordered" evidence="1">
    <location>
        <begin position="1"/>
        <end position="80"/>
    </location>
</feature>
<name>A0A8H6VV09_9AGAR</name>